<accession>A0A1I0HBI0</accession>
<evidence type="ECO:0000256" key="1">
    <source>
        <dbReference type="ARBA" id="ARBA00001936"/>
    </source>
</evidence>
<dbReference type="PANTHER" id="PTHR12992:SF11">
    <property type="entry name" value="MITOCHONDRIAL COENZYME A DIPHOSPHATASE NUDT8"/>
    <property type="match status" value="1"/>
</dbReference>
<dbReference type="SUPFAM" id="SSF55811">
    <property type="entry name" value="Nudix"/>
    <property type="match status" value="1"/>
</dbReference>
<keyword evidence="5" id="KW-0460">Magnesium</keyword>
<evidence type="ECO:0000256" key="3">
    <source>
        <dbReference type="ARBA" id="ARBA00022723"/>
    </source>
</evidence>
<keyword evidence="3" id="KW-0479">Metal-binding</keyword>
<evidence type="ECO:0000256" key="4">
    <source>
        <dbReference type="ARBA" id="ARBA00022801"/>
    </source>
</evidence>
<evidence type="ECO:0000256" key="2">
    <source>
        <dbReference type="ARBA" id="ARBA00001946"/>
    </source>
</evidence>
<feature type="domain" description="Nudix hydrolase" evidence="7">
    <location>
        <begin position="20"/>
        <end position="154"/>
    </location>
</feature>
<dbReference type="PANTHER" id="PTHR12992">
    <property type="entry name" value="NUDIX HYDROLASE"/>
    <property type="match status" value="1"/>
</dbReference>
<comment type="cofactor">
    <cofactor evidence="2">
        <name>Mg(2+)</name>
        <dbReference type="ChEBI" id="CHEBI:18420"/>
    </cofactor>
</comment>
<evidence type="ECO:0000256" key="5">
    <source>
        <dbReference type="ARBA" id="ARBA00022842"/>
    </source>
</evidence>
<dbReference type="GO" id="GO:0046872">
    <property type="term" value="F:metal ion binding"/>
    <property type="evidence" value="ECO:0007669"/>
    <property type="project" value="UniProtKB-KW"/>
</dbReference>
<dbReference type="GO" id="GO:0010945">
    <property type="term" value="F:coenzyme A diphosphatase activity"/>
    <property type="evidence" value="ECO:0007669"/>
    <property type="project" value="InterPro"/>
</dbReference>
<evidence type="ECO:0000313" key="9">
    <source>
        <dbReference type="Proteomes" id="UP000198762"/>
    </source>
</evidence>
<dbReference type="STRING" id="430453.SAMN04487962_12630"/>
<dbReference type="EMBL" id="FOHZ01000026">
    <property type="protein sequence ID" value="SET81148.1"/>
    <property type="molecule type" value="Genomic_DNA"/>
</dbReference>
<keyword evidence="9" id="KW-1185">Reference proteome</keyword>
<dbReference type="InterPro" id="IPR000086">
    <property type="entry name" value="NUDIX_hydrolase_dom"/>
</dbReference>
<dbReference type="RefSeq" id="WP_091854486.1">
    <property type="nucleotide sequence ID" value="NZ_FOHZ01000026.1"/>
</dbReference>
<sequence>MRDLLTERLARHAPTRLAMDYPEASVLVPVTDNTGSPEILFTLRSSNLSTHRGQVAFPGGKRDSTDPSLAYTALRETHEEIGLPPDQVQLIAPLSQVISRYGILVTPYVGVVPADHPLTPNPHEIESIFHVPVEFFLEDRRERTDALPFLDNTYHVPCYRWEGYQIWGLSAVVLVEFLNAVYDARIDLLKPRHD</sequence>
<dbReference type="Proteomes" id="UP000198762">
    <property type="component" value="Unassembled WGS sequence"/>
</dbReference>
<keyword evidence="6" id="KW-0464">Manganese</keyword>
<dbReference type="CDD" id="cd03426">
    <property type="entry name" value="NUDIX_CoAse_Nudt7"/>
    <property type="match status" value="1"/>
</dbReference>
<dbReference type="InterPro" id="IPR045121">
    <property type="entry name" value="CoAse"/>
</dbReference>
<comment type="cofactor">
    <cofactor evidence="1">
        <name>Mn(2+)</name>
        <dbReference type="ChEBI" id="CHEBI:29035"/>
    </cofactor>
</comment>
<dbReference type="Pfam" id="PF00293">
    <property type="entry name" value="NUDIX"/>
    <property type="match status" value="1"/>
</dbReference>
<organism evidence="8 9">
    <name type="scientific">Marinobacter segnicrescens</name>
    <dbReference type="NCBI Taxonomy" id="430453"/>
    <lineage>
        <taxon>Bacteria</taxon>
        <taxon>Pseudomonadati</taxon>
        <taxon>Pseudomonadota</taxon>
        <taxon>Gammaproteobacteria</taxon>
        <taxon>Pseudomonadales</taxon>
        <taxon>Marinobacteraceae</taxon>
        <taxon>Marinobacter</taxon>
    </lineage>
</organism>
<evidence type="ECO:0000259" key="7">
    <source>
        <dbReference type="PROSITE" id="PS51462"/>
    </source>
</evidence>
<keyword evidence="4" id="KW-0378">Hydrolase</keyword>
<protein>
    <submittedName>
        <fullName evidence="8">8-oxo-dGTP pyrophosphatase MutT, NUDIX family</fullName>
    </submittedName>
</protein>
<reference evidence="9" key="1">
    <citation type="submission" date="2016-10" db="EMBL/GenBank/DDBJ databases">
        <authorList>
            <person name="Varghese N."/>
            <person name="Submissions S."/>
        </authorList>
    </citation>
    <scope>NUCLEOTIDE SEQUENCE [LARGE SCALE GENOMIC DNA]</scope>
    <source>
        <strain evidence="9">CGMCC 1.6489</strain>
    </source>
</reference>
<evidence type="ECO:0000256" key="6">
    <source>
        <dbReference type="ARBA" id="ARBA00023211"/>
    </source>
</evidence>
<dbReference type="InterPro" id="IPR015797">
    <property type="entry name" value="NUDIX_hydrolase-like_dom_sf"/>
</dbReference>
<dbReference type="Gene3D" id="3.90.79.10">
    <property type="entry name" value="Nucleoside Triphosphate Pyrophosphohydrolase"/>
    <property type="match status" value="1"/>
</dbReference>
<dbReference type="OrthoDB" id="9802805at2"/>
<gene>
    <name evidence="8" type="ORF">SAMN04487962_12630</name>
</gene>
<evidence type="ECO:0000313" key="8">
    <source>
        <dbReference type="EMBL" id="SET81148.1"/>
    </source>
</evidence>
<dbReference type="AlphaFoldDB" id="A0A1I0HBI0"/>
<dbReference type="PROSITE" id="PS51462">
    <property type="entry name" value="NUDIX"/>
    <property type="match status" value="1"/>
</dbReference>
<name>A0A1I0HBI0_9GAMM</name>
<proteinExistence type="predicted"/>